<evidence type="ECO:0000259" key="11">
    <source>
        <dbReference type="PROSITE" id="PS50839"/>
    </source>
</evidence>
<evidence type="ECO:0000256" key="9">
    <source>
        <dbReference type="SAM" id="Phobius"/>
    </source>
</evidence>
<dbReference type="CDD" id="cd17546">
    <property type="entry name" value="REC_hyHK_CKI1_RcsC-like"/>
    <property type="match status" value="1"/>
</dbReference>
<keyword evidence="6 9" id="KW-0472">Membrane</keyword>
<accession>A0A3P3XI00</accession>
<dbReference type="SMART" id="SM01079">
    <property type="entry name" value="CHASE"/>
    <property type="match status" value="1"/>
</dbReference>
<dbReference type="GO" id="GO:0016020">
    <property type="term" value="C:membrane"/>
    <property type="evidence" value="ECO:0007669"/>
    <property type="project" value="UniProtKB-SubCell"/>
</dbReference>
<dbReference type="Pfam" id="PF03924">
    <property type="entry name" value="CHASE"/>
    <property type="match status" value="1"/>
</dbReference>
<feature type="domain" description="Response regulatory" evidence="10">
    <location>
        <begin position="388"/>
        <end position="509"/>
    </location>
</feature>
<dbReference type="PANTHER" id="PTHR45339:SF1">
    <property type="entry name" value="HYBRID SIGNAL TRANSDUCTION HISTIDINE KINASE J"/>
    <property type="match status" value="1"/>
</dbReference>
<sequence>MKTEPDSEGRKGSTFSIALSCVLCALAIFSFLMLRESAYRSESALLKSVSEKVAGQISAKIQTILEIGEQFRQLLLTDSGKTYASLKLLADESLAKLQYIDSITVAPGAIVRYCFPEEKASGAIGRDLLDGPDRMQALVRAVSRKKAVLQGPTLSADGRNLAFLRVPVFNGADLWGFVSVGFDTDRMIEYLELGAAFPGMLIAVASSEPEESGNSVFWGDQSAVQGYPARVKAGVENVSWTVYAASNYPARQAIWWGVALVALSILSLGLFVSRIFTGRHLPERTMGVNIKAELALKEASFAVAPFVPQEKVEKVVWPGASEAECDELPRQAALAEDEADARIPGAAPSSEQPGPPPGSPISMSGAPVSPAQPGTNETIRLAPERPVSVLVVDDSEVNREILLRMLALKGYEAEAVDSGAAALSTLKKRTFDVVLIDCIMPDMDGFALAREIRKSEASTGDKKKPVALIAMSPRHDLEEAERSSQAGFDSLLVKPFTMTALDQKIGERVL</sequence>
<dbReference type="Gene3D" id="3.40.50.2300">
    <property type="match status" value="1"/>
</dbReference>
<dbReference type="InterPro" id="IPR042240">
    <property type="entry name" value="CHASE_sf"/>
</dbReference>
<dbReference type="Pfam" id="PF00072">
    <property type="entry name" value="Response_reg"/>
    <property type="match status" value="1"/>
</dbReference>
<evidence type="ECO:0000256" key="6">
    <source>
        <dbReference type="ARBA" id="ARBA00023136"/>
    </source>
</evidence>
<evidence type="ECO:0000256" key="5">
    <source>
        <dbReference type="ARBA" id="ARBA00023012"/>
    </source>
</evidence>
<feature type="domain" description="CHASE" evidence="11">
    <location>
        <begin position="109"/>
        <end position="192"/>
    </location>
</feature>
<feature type="transmembrane region" description="Helical" evidence="9">
    <location>
        <begin position="12"/>
        <end position="34"/>
    </location>
</feature>
<dbReference type="Gene3D" id="3.30.450.350">
    <property type="entry name" value="CHASE domain"/>
    <property type="match status" value="1"/>
</dbReference>
<dbReference type="AlphaFoldDB" id="A0A3P3XI00"/>
<dbReference type="PROSITE" id="PS50110">
    <property type="entry name" value="RESPONSE_REGULATORY"/>
    <property type="match status" value="1"/>
</dbReference>
<gene>
    <name evidence="12" type="ORF">SPIROBIBN47_210205</name>
</gene>
<dbReference type="InterPro" id="IPR001789">
    <property type="entry name" value="Sig_transdc_resp-reg_receiver"/>
</dbReference>
<dbReference type="InterPro" id="IPR006189">
    <property type="entry name" value="CHASE_dom"/>
</dbReference>
<keyword evidence="3 9" id="KW-0812">Transmembrane</keyword>
<dbReference type="PROSITE" id="PS50839">
    <property type="entry name" value="CHASE"/>
    <property type="match status" value="1"/>
</dbReference>
<keyword evidence="2 7" id="KW-0597">Phosphoprotein</keyword>
<evidence type="ECO:0008006" key="13">
    <source>
        <dbReference type="Google" id="ProtNLM"/>
    </source>
</evidence>
<comment type="subcellular location">
    <subcellularLocation>
        <location evidence="1">Membrane</location>
    </subcellularLocation>
</comment>
<evidence type="ECO:0000256" key="8">
    <source>
        <dbReference type="SAM" id="MobiDB-lite"/>
    </source>
</evidence>
<proteinExistence type="predicted"/>
<dbReference type="GO" id="GO:0000160">
    <property type="term" value="P:phosphorelay signal transduction system"/>
    <property type="evidence" value="ECO:0007669"/>
    <property type="project" value="UniProtKB-KW"/>
</dbReference>
<organism evidence="12">
    <name type="scientific">uncultured spirochete</name>
    <dbReference type="NCBI Taxonomy" id="156406"/>
    <lineage>
        <taxon>Bacteria</taxon>
        <taxon>Pseudomonadati</taxon>
        <taxon>Spirochaetota</taxon>
        <taxon>Spirochaetia</taxon>
        <taxon>Spirochaetales</taxon>
        <taxon>environmental samples</taxon>
    </lineage>
</organism>
<dbReference type="PANTHER" id="PTHR45339">
    <property type="entry name" value="HYBRID SIGNAL TRANSDUCTION HISTIDINE KINASE J"/>
    <property type="match status" value="1"/>
</dbReference>
<evidence type="ECO:0000256" key="2">
    <source>
        <dbReference type="ARBA" id="ARBA00022553"/>
    </source>
</evidence>
<dbReference type="EMBL" id="FWDM01000014">
    <property type="protein sequence ID" value="SLM12080.1"/>
    <property type="molecule type" value="Genomic_DNA"/>
</dbReference>
<feature type="region of interest" description="Disordered" evidence="8">
    <location>
        <begin position="336"/>
        <end position="380"/>
    </location>
</feature>
<evidence type="ECO:0000256" key="3">
    <source>
        <dbReference type="ARBA" id="ARBA00022692"/>
    </source>
</evidence>
<name>A0A3P3XI00_9SPIR</name>
<evidence type="ECO:0000256" key="4">
    <source>
        <dbReference type="ARBA" id="ARBA00022989"/>
    </source>
</evidence>
<protein>
    <recommendedName>
        <fullName evidence="13">Histidine kinase</fullName>
    </recommendedName>
</protein>
<keyword evidence="4 9" id="KW-1133">Transmembrane helix</keyword>
<dbReference type="SMART" id="SM00448">
    <property type="entry name" value="REC"/>
    <property type="match status" value="1"/>
</dbReference>
<feature type="modified residue" description="4-aspartylphosphate" evidence="7">
    <location>
        <position position="437"/>
    </location>
</feature>
<evidence type="ECO:0000259" key="10">
    <source>
        <dbReference type="PROSITE" id="PS50110"/>
    </source>
</evidence>
<dbReference type="GO" id="GO:0003824">
    <property type="term" value="F:catalytic activity"/>
    <property type="evidence" value="ECO:0007669"/>
    <property type="project" value="UniProtKB-ARBA"/>
</dbReference>
<evidence type="ECO:0000256" key="7">
    <source>
        <dbReference type="PROSITE-ProRule" id="PRU00169"/>
    </source>
</evidence>
<dbReference type="InterPro" id="IPR011006">
    <property type="entry name" value="CheY-like_superfamily"/>
</dbReference>
<evidence type="ECO:0000256" key="1">
    <source>
        <dbReference type="ARBA" id="ARBA00004370"/>
    </source>
</evidence>
<reference evidence="12" key="1">
    <citation type="submission" date="2017-02" db="EMBL/GenBank/DDBJ databases">
        <authorList>
            <person name="Regsiter A."/>
            <person name="William W."/>
        </authorList>
    </citation>
    <scope>NUCLEOTIDE SEQUENCE</scope>
    <source>
        <strain evidence="12">Bib</strain>
    </source>
</reference>
<evidence type="ECO:0000313" key="12">
    <source>
        <dbReference type="EMBL" id="SLM12080.1"/>
    </source>
</evidence>
<dbReference type="SUPFAM" id="SSF52172">
    <property type="entry name" value="CheY-like"/>
    <property type="match status" value="1"/>
</dbReference>
<keyword evidence="5" id="KW-0902">Two-component regulatory system</keyword>
<feature type="transmembrane region" description="Helical" evidence="9">
    <location>
        <begin position="253"/>
        <end position="276"/>
    </location>
</feature>